<proteinExistence type="inferred from homology"/>
<evidence type="ECO:0000256" key="9">
    <source>
        <dbReference type="RuleBase" id="RU366046"/>
    </source>
</evidence>
<keyword evidence="7" id="KW-0299">Galactose metabolism</keyword>
<comment type="similarity">
    <text evidence="9">Belongs to the NAD(P)-dependent epimerase/dehydratase family.</text>
</comment>
<dbReference type="InterPro" id="IPR016040">
    <property type="entry name" value="NAD(P)-bd_dom"/>
</dbReference>
<comment type="function">
    <text evidence="4">Catalyzes two distinct but analogous reactions: the reversible epimerization of UDP-glucose to UDP-galactose and the reversible epimerization of UDP-N-acetylglucosamine to UDP-N-acetylgalactosamine. The reaction with UDP-Gal plays a critical role in the Leloir pathway of galactose catabolism in which galactose is converted to the glycolytic intermediate glucose 6-phosphate. It contributes to the catabolism of dietary galactose and enables the endogenous biosynthesis of both UDP-Gal and UDP-GalNAc when exogenous sources are limited. Both UDP-sugar interconversions are important in the synthesis of glycoproteins and glycolipids.</text>
</comment>
<dbReference type="PRINTS" id="PR01713">
    <property type="entry name" value="NUCEPIMERASE"/>
</dbReference>
<dbReference type="NCBIfam" id="TIGR01179">
    <property type="entry name" value="galE"/>
    <property type="match status" value="1"/>
</dbReference>
<reference evidence="11 12" key="1">
    <citation type="submission" date="2024-08" db="EMBL/GenBank/DDBJ databases">
        <authorList>
            <person name="Cucini C."/>
            <person name="Frati F."/>
        </authorList>
    </citation>
    <scope>NUCLEOTIDE SEQUENCE [LARGE SCALE GENOMIC DNA]</scope>
</reference>
<evidence type="ECO:0000313" key="11">
    <source>
        <dbReference type="EMBL" id="CAL8101435.1"/>
    </source>
</evidence>
<dbReference type="Proteomes" id="UP001642540">
    <property type="component" value="Unassembled WGS sequence"/>
</dbReference>
<dbReference type="PANTHER" id="PTHR43725:SF47">
    <property type="entry name" value="UDP-GLUCOSE 4-EPIMERASE"/>
    <property type="match status" value="1"/>
</dbReference>
<comment type="catalytic activity">
    <reaction evidence="2 9">
        <text>UDP-alpha-D-glucose = UDP-alpha-D-galactose</text>
        <dbReference type="Rhea" id="RHEA:22168"/>
        <dbReference type="ChEBI" id="CHEBI:58885"/>
        <dbReference type="ChEBI" id="CHEBI:66914"/>
        <dbReference type="EC" id="5.1.3.2"/>
    </reaction>
</comment>
<evidence type="ECO:0000256" key="8">
    <source>
        <dbReference type="ARBA" id="ARBA00023235"/>
    </source>
</evidence>
<evidence type="ECO:0000256" key="1">
    <source>
        <dbReference type="ARBA" id="ARBA00000014"/>
    </source>
</evidence>
<dbReference type="EMBL" id="CAXLJM020000033">
    <property type="protein sequence ID" value="CAL8101435.1"/>
    <property type="molecule type" value="Genomic_DNA"/>
</dbReference>
<evidence type="ECO:0000256" key="2">
    <source>
        <dbReference type="ARBA" id="ARBA00000083"/>
    </source>
</evidence>
<comment type="pathway">
    <text evidence="5 9">Carbohydrate metabolism; galactose metabolism.</text>
</comment>
<sequence>MPKVFITGGAGYVGSHCIVEFLNSGYDVVVVDNMVNAVMGEQGKPTSLERVEKLTGKTIVFLEVDLLNEAKLKEVFAANGPFDCVVHFAALKSVGESCKIPLRYYSNNISGSINLLNVMAECGCKSIVFSSSATVYGDPQKLPVTEEHPTGNCTNTYGKTKYMMEEMMHDVCVADPEWKAIMLRYFNPVGAHPSGDIGEDPRGIPNNLMPYVSQVAVGARAKLSVFGNDYNTPDGTGVRDYIHVMDLATGHVAAVKKISAPELKGWKPYNLGTGNGNSVLEVVQAFEAASGKKVPYEIAPRRAGDIAVTYADCSLAAKELGWKAEKSLADMCSDCWRWQSKNPQGFQKSSNL</sequence>
<dbReference type="Gene3D" id="3.40.50.720">
    <property type="entry name" value="NAD(P)-binding Rossmann-like Domain"/>
    <property type="match status" value="1"/>
</dbReference>
<dbReference type="PANTHER" id="PTHR43725">
    <property type="entry name" value="UDP-GLUCOSE 4-EPIMERASE"/>
    <property type="match status" value="1"/>
</dbReference>
<dbReference type="Gene3D" id="3.90.25.10">
    <property type="entry name" value="UDP-galactose 4-epimerase, domain 1"/>
    <property type="match status" value="1"/>
</dbReference>
<dbReference type="CDD" id="cd05247">
    <property type="entry name" value="UDP_G4E_1_SDR_e"/>
    <property type="match status" value="1"/>
</dbReference>
<dbReference type="NCBIfam" id="NF007956">
    <property type="entry name" value="PRK10675.1"/>
    <property type="match status" value="1"/>
</dbReference>
<evidence type="ECO:0000256" key="5">
    <source>
        <dbReference type="ARBA" id="ARBA00004947"/>
    </source>
</evidence>
<keyword evidence="6 9" id="KW-0520">NAD</keyword>
<dbReference type="EC" id="5.1.3.2" evidence="9"/>
<comment type="catalytic activity">
    <reaction evidence="1">
        <text>UDP-N-acetyl-alpha-D-glucosamine = UDP-N-acetyl-alpha-D-galactosamine</text>
        <dbReference type="Rhea" id="RHEA:20517"/>
        <dbReference type="ChEBI" id="CHEBI:57705"/>
        <dbReference type="ChEBI" id="CHEBI:67138"/>
        <dbReference type="EC" id="5.1.3.7"/>
    </reaction>
</comment>
<dbReference type="SUPFAM" id="SSF51735">
    <property type="entry name" value="NAD(P)-binding Rossmann-fold domains"/>
    <property type="match status" value="1"/>
</dbReference>
<evidence type="ECO:0000256" key="7">
    <source>
        <dbReference type="ARBA" id="ARBA00023144"/>
    </source>
</evidence>
<dbReference type="InterPro" id="IPR036291">
    <property type="entry name" value="NAD(P)-bd_dom_sf"/>
</dbReference>
<organism evidence="11 12">
    <name type="scientific">Orchesella dallaii</name>
    <dbReference type="NCBI Taxonomy" id="48710"/>
    <lineage>
        <taxon>Eukaryota</taxon>
        <taxon>Metazoa</taxon>
        <taxon>Ecdysozoa</taxon>
        <taxon>Arthropoda</taxon>
        <taxon>Hexapoda</taxon>
        <taxon>Collembola</taxon>
        <taxon>Entomobryomorpha</taxon>
        <taxon>Entomobryoidea</taxon>
        <taxon>Orchesellidae</taxon>
        <taxon>Orchesellinae</taxon>
        <taxon>Orchesella</taxon>
    </lineage>
</organism>
<name>A0ABP1QJX3_9HEXA</name>
<protein>
    <recommendedName>
        <fullName evidence="9">UDP-glucose 4-epimerase</fullName>
        <ecNumber evidence="9">5.1.3.2</ecNumber>
    </recommendedName>
</protein>
<keyword evidence="12" id="KW-1185">Reference proteome</keyword>
<comment type="caution">
    <text evidence="11">The sequence shown here is derived from an EMBL/GenBank/DDBJ whole genome shotgun (WGS) entry which is preliminary data.</text>
</comment>
<evidence type="ECO:0000256" key="6">
    <source>
        <dbReference type="ARBA" id="ARBA00023027"/>
    </source>
</evidence>
<evidence type="ECO:0000313" key="12">
    <source>
        <dbReference type="Proteomes" id="UP001642540"/>
    </source>
</evidence>
<evidence type="ECO:0000256" key="4">
    <source>
        <dbReference type="ARBA" id="ARBA00002760"/>
    </source>
</evidence>
<comment type="subunit">
    <text evidence="9">Homodimer.</text>
</comment>
<keyword evidence="8 9" id="KW-0413">Isomerase</keyword>
<evidence type="ECO:0000259" key="10">
    <source>
        <dbReference type="Pfam" id="PF16363"/>
    </source>
</evidence>
<dbReference type="Pfam" id="PF16363">
    <property type="entry name" value="GDP_Man_Dehyd"/>
    <property type="match status" value="1"/>
</dbReference>
<keyword evidence="9" id="KW-0119">Carbohydrate metabolism</keyword>
<accession>A0ABP1QJX3</accession>
<comment type="cofactor">
    <cofactor evidence="3 9">
        <name>NAD(+)</name>
        <dbReference type="ChEBI" id="CHEBI:57540"/>
    </cofactor>
</comment>
<dbReference type="InterPro" id="IPR005886">
    <property type="entry name" value="UDP_G4E"/>
</dbReference>
<evidence type="ECO:0000256" key="3">
    <source>
        <dbReference type="ARBA" id="ARBA00001911"/>
    </source>
</evidence>
<gene>
    <name evidence="11" type="ORF">ODALV1_LOCUS10841</name>
</gene>
<feature type="domain" description="NAD(P)-binding" evidence="10">
    <location>
        <begin position="5"/>
        <end position="334"/>
    </location>
</feature>